<keyword evidence="3" id="KW-0472">Membrane</keyword>
<dbReference type="EMBL" id="BMVX01000003">
    <property type="protein sequence ID" value="GGZ53589.1"/>
    <property type="molecule type" value="Genomic_DNA"/>
</dbReference>
<protein>
    <recommendedName>
        <fullName evidence="7">LppX_LprAFG lipoprotein</fullName>
    </recommendedName>
</protein>
<dbReference type="GO" id="GO:0030313">
    <property type="term" value="C:cell envelope"/>
    <property type="evidence" value="ECO:0007669"/>
    <property type="project" value="UniProtKB-SubCell"/>
</dbReference>
<gene>
    <name evidence="5" type="ORF">GCM10010371_11420</name>
</gene>
<keyword evidence="4" id="KW-0732">Signal</keyword>
<evidence type="ECO:0000256" key="4">
    <source>
        <dbReference type="SAM" id="SignalP"/>
    </source>
</evidence>
<evidence type="ECO:0000256" key="2">
    <source>
        <dbReference type="ARBA" id="ARBA00009194"/>
    </source>
</evidence>
<reference evidence="5" key="2">
    <citation type="submission" date="2020-09" db="EMBL/GenBank/DDBJ databases">
        <authorList>
            <person name="Sun Q."/>
            <person name="Ohkuma M."/>
        </authorList>
    </citation>
    <scope>NUCLEOTIDE SEQUENCE</scope>
    <source>
        <strain evidence="5">JCM 4834</strain>
    </source>
</reference>
<comment type="similarity">
    <text evidence="2">Belongs to the LppX/LprAFG lipoprotein family.</text>
</comment>
<evidence type="ECO:0000313" key="6">
    <source>
        <dbReference type="Proteomes" id="UP000634660"/>
    </source>
</evidence>
<evidence type="ECO:0000313" key="5">
    <source>
        <dbReference type="EMBL" id="GGZ53589.1"/>
    </source>
</evidence>
<sequence length="293" mass="30192">MSAYRKKTVVAALAAVLLVGGATACENGKKDETGAAGAPSASASAPAAGTRGAAAATPASLLESTKKAAADITSLEYAMTGTSPEGAFSADVSMRLKPSTALAMKMSSAESPEQVEIRLVDGIMYLGSAGKYLKFDVKAMDPKAGAELDGLGKSTKGAENPGDKVDALLQSKDVRIVGEEVLDGQKTQHLTGTVTLDQMREAVAKADPEARQRQETTLRSLEKAGVTTMTLDLWIDENSRTKQLRSRAQGTAGATDVTMKLKGYNQPVEITAPPADQVTDLGAAMKDSGGGAA</sequence>
<accession>A0A918QK76</accession>
<organism evidence="5 6">
    <name type="scientific">Streptomyces subrutilus</name>
    <dbReference type="NCBI Taxonomy" id="36818"/>
    <lineage>
        <taxon>Bacteria</taxon>
        <taxon>Bacillati</taxon>
        <taxon>Actinomycetota</taxon>
        <taxon>Actinomycetes</taxon>
        <taxon>Kitasatosporales</taxon>
        <taxon>Streptomycetaceae</taxon>
        <taxon>Streptomyces</taxon>
    </lineage>
</organism>
<dbReference type="AlphaFoldDB" id="A0A918QK76"/>
<name>A0A918QK76_9ACTN</name>
<keyword evidence="3" id="KW-1003">Cell membrane</keyword>
<feature type="signal peptide" evidence="4">
    <location>
        <begin position="1"/>
        <end position="24"/>
    </location>
</feature>
<proteinExistence type="inferred from homology"/>
<evidence type="ECO:0000256" key="3">
    <source>
        <dbReference type="ARBA" id="ARBA00022475"/>
    </source>
</evidence>
<comment type="caution">
    <text evidence="5">The sequence shown here is derived from an EMBL/GenBank/DDBJ whole genome shotgun (WGS) entry which is preliminary data.</text>
</comment>
<dbReference type="SUPFAM" id="SSF89392">
    <property type="entry name" value="Prokaryotic lipoproteins and lipoprotein localization factors"/>
    <property type="match status" value="1"/>
</dbReference>
<dbReference type="InterPro" id="IPR009830">
    <property type="entry name" value="LppX/LprAFG"/>
</dbReference>
<evidence type="ECO:0008006" key="7">
    <source>
        <dbReference type="Google" id="ProtNLM"/>
    </source>
</evidence>
<dbReference type="Proteomes" id="UP000634660">
    <property type="component" value="Unassembled WGS sequence"/>
</dbReference>
<reference evidence="5" key="1">
    <citation type="journal article" date="2014" name="Int. J. Syst. Evol. Microbiol.">
        <title>Complete genome sequence of Corynebacterium casei LMG S-19264T (=DSM 44701T), isolated from a smear-ripened cheese.</title>
        <authorList>
            <consortium name="US DOE Joint Genome Institute (JGI-PGF)"/>
            <person name="Walter F."/>
            <person name="Albersmeier A."/>
            <person name="Kalinowski J."/>
            <person name="Ruckert C."/>
        </authorList>
    </citation>
    <scope>NUCLEOTIDE SEQUENCE</scope>
    <source>
        <strain evidence="5">JCM 4834</strain>
    </source>
</reference>
<dbReference type="RefSeq" id="WP_229886008.1">
    <property type="nucleotide sequence ID" value="NZ_BMVX01000003.1"/>
</dbReference>
<dbReference type="InterPro" id="IPR029046">
    <property type="entry name" value="LolA/LolB/LppX"/>
</dbReference>
<dbReference type="Pfam" id="PF07161">
    <property type="entry name" value="LppX_LprAFG"/>
    <property type="match status" value="1"/>
</dbReference>
<comment type="subcellular location">
    <subcellularLocation>
        <location evidence="1">Cell envelope</location>
    </subcellularLocation>
</comment>
<dbReference type="PROSITE" id="PS51257">
    <property type="entry name" value="PROKAR_LIPOPROTEIN"/>
    <property type="match status" value="1"/>
</dbReference>
<dbReference type="Gene3D" id="2.50.20.20">
    <property type="match status" value="1"/>
</dbReference>
<evidence type="ECO:0000256" key="1">
    <source>
        <dbReference type="ARBA" id="ARBA00004196"/>
    </source>
</evidence>
<feature type="chain" id="PRO_5036721741" description="LppX_LprAFG lipoprotein" evidence="4">
    <location>
        <begin position="25"/>
        <end position="293"/>
    </location>
</feature>